<feature type="compositionally biased region" description="Gly residues" evidence="1">
    <location>
        <begin position="141"/>
        <end position="155"/>
    </location>
</feature>
<proteinExistence type="predicted"/>
<protein>
    <submittedName>
        <fullName evidence="2">Uncharacterized protein</fullName>
    </submittedName>
</protein>
<dbReference type="Proteomes" id="UP000006591">
    <property type="component" value="Chromosome 2"/>
</dbReference>
<reference evidence="2" key="1">
    <citation type="submission" date="2015-04" db="UniProtKB">
        <authorList>
            <consortium name="EnsemblPlants"/>
        </authorList>
    </citation>
    <scope>IDENTIFICATION</scope>
    <source>
        <strain evidence="2">SL10</strain>
    </source>
</reference>
<organism evidence="2">
    <name type="scientific">Oryza nivara</name>
    <name type="common">Indian wild rice</name>
    <name type="synonym">Oryza sativa f. spontanea</name>
    <dbReference type="NCBI Taxonomy" id="4536"/>
    <lineage>
        <taxon>Eukaryota</taxon>
        <taxon>Viridiplantae</taxon>
        <taxon>Streptophyta</taxon>
        <taxon>Embryophyta</taxon>
        <taxon>Tracheophyta</taxon>
        <taxon>Spermatophyta</taxon>
        <taxon>Magnoliopsida</taxon>
        <taxon>Liliopsida</taxon>
        <taxon>Poales</taxon>
        <taxon>Poaceae</taxon>
        <taxon>BOP clade</taxon>
        <taxon>Oryzoideae</taxon>
        <taxon>Oryzeae</taxon>
        <taxon>Oryzinae</taxon>
        <taxon>Oryza</taxon>
    </lineage>
</organism>
<keyword evidence="3" id="KW-1185">Reference proteome</keyword>
<feature type="region of interest" description="Disordered" evidence="1">
    <location>
        <begin position="132"/>
        <end position="155"/>
    </location>
</feature>
<reference evidence="2" key="2">
    <citation type="submission" date="2018-04" db="EMBL/GenBank/DDBJ databases">
        <title>OnivRS2 (Oryza nivara Reference Sequence Version 2).</title>
        <authorList>
            <person name="Zhang J."/>
            <person name="Kudrna D."/>
            <person name="Lee S."/>
            <person name="Talag J."/>
            <person name="Rajasekar S."/>
            <person name="Welchert J."/>
            <person name="Hsing Y.-I."/>
            <person name="Wing R.A."/>
        </authorList>
    </citation>
    <scope>NUCLEOTIDE SEQUENCE [LARGE SCALE GENOMIC DNA]</scope>
    <source>
        <strain evidence="2">SL10</strain>
    </source>
</reference>
<evidence type="ECO:0000313" key="3">
    <source>
        <dbReference type="Proteomes" id="UP000006591"/>
    </source>
</evidence>
<dbReference type="Gramene" id="ONIVA02G14540.1">
    <property type="protein sequence ID" value="ONIVA02G14540.1"/>
    <property type="gene ID" value="ONIVA02G14540"/>
</dbReference>
<accession>A0A0E0G5A2</accession>
<dbReference type="HOGENOM" id="CLU_1317280_0_0_1"/>
<sequence length="209" mass="22019">MFPLLRVLSCCLTPQRWLPGESLVLAPLSLDGWRRRWFSHVVLASPRGRSRLCSFVGLAAIGPVLAFSRACVLVLSTCWNNGLGPTGGSGAGKAPRPRWRRSWRLVAVVEPCYKRRPWRLDPCRWGVKEATAAPSDSRGGEVLGGDGGVSAGDGGEGHGGGVGAVAGCFAAEGDEAVAALAVATICEGGGWRWRLVTTTAVTATGLRWP</sequence>
<name>A0A0E0G5A2_ORYNI</name>
<dbReference type="AlphaFoldDB" id="A0A0E0G5A2"/>
<evidence type="ECO:0000256" key="1">
    <source>
        <dbReference type="SAM" id="MobiDB-lite"/>
    </source>
</evidence>
<evidence type="ECO:0000313" key="2">
    <source>
        <dbReference type="EnsemblPlants" id="ONIVA02G14540.1"/>
    </source>
</evidence>
<dbReference type="EnsemblPlants" id="ONIVA02G14540.1">
    <property type="protein sequence ID" value="ONIVA02G14540.1"/>
    <property type="gene ID" value="ONIVA02G14540"/>
</dbReference>